<dbReference type="InterPro" id="IPR029028">
    <property type="entry name" value="Alpha/beta_knot_MTases"/>
</dbReference>
<accession>A0ABZ3C4D7</accession>
<feature type="domain" description="tRNA/rRNA methyltransferase SpoU type" evidence="6">
    <location>
        <begin position="25"/>
        <end position="177"/>
    </location>
</feature>
<keyword evidence="5" id="KW-0819">tRNA processing</keyword>
<sequence>MPTSTQSTETTTSKMNRTPSALDAIKIVMVNTSHPGNIGSAARAMRVMGLYNLTLVSPKKFPSKEATALASGALDVLENAQVTETLSEAIQDCHYVFGTSARSRHLNKEEKSIEAGALQIHEILREKPEAKIAILFGTERTGLTNEEVDLCQALFYIPTENNYNSLNIAAAIQIIAYELRRQNVIDDRREKVKKPHYAGELPATDEAFEGFIQHFEQSLIETQFLDPANPKHLMRKIRHLYKKAELTQEEINILRGALTASQKAIAKDQ</sequence>
<protein>
    <recommendedName>
        <fullName evidence="5">tRNA (cytidine/uridine-2'-O-)-methyltransferase TrmJ</fullName>
        <ecNumber evidence="5">2.1.1.200</ecNumber>
    </recommendedName>
    <alternativeName>
        <fullName evidence="5">tRNA (cytidine(32)/uridine(32)-2'-O)-methyltransferase</fullName>
    </alternativeName>
    <alternativeName>
        <fullName evidence="5">tRNA Cm32/Um32 methyltransferase</fullName>
    </alternativeName>
</protein>
<keyword evidence="8" id="KW-1185">Reference proteome</keyword>
<dbReference type="SUPFAM" id="SSF75217">
    <property type="entry name" value="alpha/beta knot"/>
    <property type="match status" value="1"/>
</dbReference>
<evidence type="ECO:0000256" key="3">
    <source>
        <dbReference type="ARBA" id="ARBA00022679"/>
    </source>
</evidence>
<evidence type="ECO:0000313" key="8">
    <source>
        <dbReference type="Proteomes" id="UP001449178"/>
    </source>
</evidence>
<organism evidence="7 8">
    <name type="scientific">Ignatzschineria larvae DSM 13226</name>
    <dbReference type="NCBI Taxonomy" id="1111732"/>
    <lineage>
        <taxon>Bacteria</taxon>
        <taxon>Pseudomonadati</taxon>
        <taxon>Pseudomonadota</taxon>
        <taxon>Gammaproteobacteria</taxon>
        <taxon>Cardiobacteriales</taxon>
        <taxon>Ignatzschineriaceae</taxon>
        <taxon>Ignatzschineria</taxon>
    </lineage>
</organism>
<comment type="catalytic activity">
    <reaction evidence="5">
        <text>uridine(32) in tRNA + S-adenosyl-L-methionine = 2'-O-methyluridine(32) in tRNA + S-adenosyl-L-homocysteine + H(+)</text>
        <dbReference type="Rhea" id="RHEA:42936"/>
        <dbReference type="Rhea" id="RHEA-COMP:10107"/>
        <dbReference type="Rhea" id="RHEA-COMP:10290"/>
        <dbReference type="ChEBI" id="CHEBI:15378"/>
        <dbReference type="ChEBI" id="CHEBI:57856"/>
        <dbReference type="ChEBI" id="CHEBI:59789"/>
        <dbReference type="ChEBI" id="CHEBI:65315"/>
        <dbReference type="ChEBI" id="CHEBI:74478"/>
        <dbReference type="EC" id="2.1.1.200"/>
    </reaction>
</comment>
<proteinExistence type="inferred from homology"/>
<evidence type="ECO:0000313" key="7">
    <source>
        <dbReference type="EMBL" id="WZW88181.1"/>
    </source>
</evidence>
<gene>
    <name evidence="5" type="primary">trmJ</name>
    <name evidence="7" type="ORF">WMO13_02020</name>
</gene>
<dbReference type="InterPro" id="IPR001537">
    <property type="entry name" value="SpoU_MeTrfase"/>
</dbReference>
<comment type="function">
    <text evidence="5">Catalyzes the formation of 2'O-methylated cytidine (Cm32) or 2'O-methylated uridine (Um32) at position 32 in tRNA.</text>
</comment>
<comment type="similarity">
    <text evidence="1">Belongs to the class IV-like SAM-binding methyltransferase superfamily. RNA methyltransferase TrmH family.</text>
</comment>
<dbReference type="Gene3D" id="1.10.8.590">
    <property type="match status" value="1"/>
</dbReference>
<dbReference type="Proteomes" id="UP001449178">
    <property type="component" value="Chromosome"/>
</dbReference>
<dbReference type="PANTHER" id="PTHR42786">
    <property type="entry name" value="TRNA/RRNA METHYLTRANSFERASE"/>
    <property type="match status" value="1"/>
</dbReference>
<evidence type="ECO:0000256" key="5">
    <source>
        <dbReference type="RuleBase" id="RU362024"/>
    </source>
</evidence>
<evidence type="ECO:0000259" key="6">
    <source>
        <dbReference type="Pfam" id="PF00588"/>
    </source>
</evidence>
<dbReference type="NCBIfam" id="TIGR00050">
    <property type="entry name" value="rRNA_methyl_1"/>
    <property type="match status" value="1"/>
</dbReference>
<dbReference type="GO" id="GO:0008168">
    <property type="term" value="F:methyltransferase activity"/>
    <property type="evidence" value="ECO:0007669"/>
    <property type="project" value="UniProtKB-KW"/>
</dbReference>
<name>A0ABZ3C4D7_9GAMM</name>
<dbReference type="RefSeq" id="WP_245601185.1">
    <property type="nucleotide sequence ID" value="NZ_CP150637.1"/>
</dbReference>
<evidence type="ECO:0000256" key="1">
    <source>
        <dbReference type="ARBA" id="ARBA00007228"/>
    </source>
</evidence>
<evidence type="ECO:0000256" key="4">
    <source>
        <dbReference type="ARBA" id="ARBA00022691"/>
    </source>
</evidence>
<evidence type="ECO:0000256" key="2">
    <source>
        <dbReference type="ARBA" id="ARBA00022603"/>
    </source>
</evidence>
<dbReference type="EC" id="2.1.1.200" evidence="5"/>
<comment type="subunit">
    <text evidence="5">Homodimer.</text>
</comment>
<keyword evidence="3" id="KW-0808">Transferase</keyword>
<comment type="catalytic activity">
    <reaction evidence="5">
        <text>cytidine(32) in tRNA + S-adenosyl-L-methionine = 2'-O-methylcytidine(32) in tRNA + S-adenosyl-L-homocysteine + H(+)</text>
        <dbReference type="Rhea" id="RHEA:42932"/>
        <dbReference type="Rhea" id="RHEA-COMP:10288"/>
        <dbReference type="Rhea" id="RHEA-COMP:10289"/>
        <dbReference type="ChEBI" id="CHEBI:15378"/>
        <dbReference type="ChEBI" id="CHEBI:57856"/>
        <dbReference type="ChEBI" id="CHEBI:59789"/>
        <dbReference type="ChEBI" id="CHEBI:74495"/>
        <dbReference type="ChEBI" id="CHEBI:82748"/>
        <dbReference type="EC" id="2.1.1.200"/>
    </reaction>
</comment>
<dbReference type="PANTHER" id="PTHR42786:SF2">
    <property type="entry name" value="TRNA (CYTIDINE_URIDINE-2'-O-)-METHYLTRANSFERASE TRMJ"/>
    <property type="match status" value="1"/>
</dbReference>
<dbReference type="InterPro" id="IPR004384">
    <property type="entry name" value="RNA_MeTrfase_TrmJ/LasT"/>
</dbReference>
<keyword evidence="4 5" id="KW-0949">S-adenosyl-L-methionine</keyword>
<comment type="subcellular location">
    <subcellularLocation>
        <location evidence="5">Cytoplasm</location>
    </subcellularLocation>
</comment>
<keyword evidence="5" id="KW-0963">Cytoplasm</keyword>
<keyword evidence="2 5" id="KW-0489">Methyltransferase</keyword>
<dbReference type="CDD" id="cd18093">
    <property type="entry name" value="SpoU-like_TrmJ"/>
    <property type="match status" value="1"/>
</dbReference>
<dbReference type="Pfam" id="PF00588">
    <property type="entry name" value="SpoU_methylase"/>
    <property type="match status" value="1"/>
</dbReference>
<dbReference type="EMBL" id="CP150637">
    <property type="protein sequence ID" value="WZW88181.1"/>
    <property type="molecule type" value="Genomic_DNA"/>
</dbReference>
<dbReference type="Gene3D" id="3.40.1280.10">
    <property type="match status" value="1"/>
</dbReference>
<dbReference type="PIRSF" id="PIRSF004808">
    <property type="entry name" value="LasT"/>
    <property type="match status" value="1"/>
</dbReference>
<dbReference type="InterPro" id="IPR029026">
    <property type="entry name" value="tRNA_m1G_MTases_N"/>
</dbReference>
<reference evidence="7 8" key="1">
    <citation type="submission" date="2024-03" db="EMBL/GenBank/DDBJ databases">
        <title>Complete Genome Sequence and Annotation of Ignatzschineria larvae DSM 13226.</title>
        <authorList>
            <person name="Cantrell E."/>
            <person name="Burcham Z.M."/>
        </authorList>
    </citation>
    <scope>NUCLEOTIDE SEQUENCE [LARGE SCALE GENOMIC DNA]</scope>
    <source>
        <strain evidence="7 8">DSM 13226</strain>
    </source>
</reference>
<dbReference type="GO" id="GO:0032259">
    <property type="term" value="P:methylation"/>
    <property type="evidence" value="ECO:0007669"/>
    <property type="project" value="UniProtKB-KW"/>
</dbReference>